<organism evidence="2 3">
    <name type="scientific">Dermatophilus congolensis</name>
    <dbReference type="NCBI Taxonomy" id="1863"/>
    <lineage>
        <taxon>Bacteria</taxon>
        <taxon>Bacillati</taxon>
        <taxon>Actinomycetota</taxon>
        <taxon>Actinomycetes</taxon>
        <taxon>Micrococcales</taxon>
        <taxon>Dermatophilaceae</taxon>
        <taxon>Dermatophilus</taxon>
    </lineage>
</organism>
<dbReference type="RefSeq" id="WP_028327469.1">
    <property type="nucleotide sequence ID" value="NZ_JAAFNI010000001.1"/>
</dbReference>
<gene>
    <name evidence="2" type="ORF">SAMEA4475696_00509</name>
</gene>
<dbReference type="AlphaFoldDB" id="A0A239V9D1"/>
<evidence type="ECO:0000313" key="2">
    <source>
        <dbReference type="EMBL" id="SNV18656.1"/>
    </source>
</evidence>
<reference evidence="2 3" key="1">
    <citation type="submission" date="2017-06" db="EMBL/GenBank/DDBJ databases">
        <authorList>
            <consortium name="Pathogen Informatics"/>
        </authorList>
    </citation>
    <scope>NUCLEOTIDE SEQUENCE [LARGE SCALE GENOMIC DNA]</scope>
    <source>
        <strain evidence="2 3">NCTC13039</strain>
    </source>
</reference>
<accession>A0A239V9D1</accession>
<dbReference type="KEGG" id="dco:SAMEA4475696_0509"/>
<evidence type="ECO:0000256" key="1">
    <source>
        <dbReference type="SAM" id="MobiDB-lite"/>
    </source>
</evidence>
<dbReference type="GeneID" id="63458790"/>
<dbReference type="EMBL" id="LT906453">
    <property type="protein sequence ID" value="SNV18656.1"/>
    <property type="molecule type" value="Genomic_DNA"/>
</dbReference>
<evidence type="ECO:0000313" key="3">
    <source>
        <dbReference type="Proteomes" id="UP000242637"/>
    </source>
</evidence>
<protein>
    <submittedName>
        <fullName evidence="2">Uncharacterized protein</fullName>
    </submittedName>
</protein>
<proteinExistence type="predicted"/>
<feature type="region of interest" description="Disordered" evidence="1">
    <location>
        <begin position="1"/>
        <end position="24"/>
    </location>
</feature>
<name>A0A239V9D1_9MICO</name>
<dbReference type="Proteomes" id="UP000242637">
    <property type="component" value="Chromosome 1"/>
</dbReference>
<sequence length="61" mass="6634">MQHSHNQSPPRPTPTTPGTTSEKTHDIETAIANANKDVAVTAEGIGNILRAFMAEDNKRQH</sequence>
<keyword evidence="3" id="KW-1185">Reference proteome</keyword>